<accession>E3J4C3</accession>
<evidence type="ECO:0000259" key="4">
    <source>
        <dbReference type="PROSITE" id="PS50949"/>
    </source>
</evidence>
<name>E3J4C3_PSEI1</name>
<dbReference type="InParanoid" id="E3J4C3"/>
<dbReference type="InterPro" id="IPR036390">
    <property type="entry name" value="WH_DNA-bd_sf"/>
</dbReference>
<dbReference type="STRING" id="298654.FraEuI1c_5053"/>
<sequence length="258" mass="27854">MVAERQGARGGERPGLREKPQQIADELRRLIVTGELADGESLGHEPDLVERFGVSRPSLREALRILEAEGLITVKRGVLGGIVVHQPNGRMTARTAALLLQARNVPLADVYDARGLIEPVAARLLAQSRSRRSAAAELRRLTAEQLEVIDDPDAFGRANSAFHARLVELAGNQTLSIVAEMLSEIVARAVAAVSQPDDGRDTAATRARGLRSQARLAALVEAGDAAAAETHWAEHMKVVGRVLVAQRAKTVIDLMQHY</sequence>
<dbReference type="Proteomes" id="UP000002484">
    <property type="component" value="Chromosome"/>
</dbReference>
<evidence type="ECO:0000313" key="5">
    <source>
        <dbReference type="EMBL" id="ADP83042.1"/>
    </source>
</evidence>
<dbReference type="InterPro" id="IPR008920">
    <property type="entry name" value="TF_FadR/GntR_C"/>
</dbReference>
<dbReference type="FunCoup" id="E3J4C3">
    <property type="interactions" value="30"/>
</dbReference>
<keyword evidence="2" id="KW-0238">DNA-binding</keyword>
<organism evidence="5 6">
    <name type="scientific">Pseudofrankia inefficax (strain DSM 45817 / CECT 9037 / DDB 130130 / EuI1c)</name>
    <name type="common">Frankia inefficax</name>
    <dbReference type="NCBI Taxonomy" id="298654"/>
    <lineage>
        <taxon>Bacteria</taxon>
        <taxon>Bacillati</taxon>
        <taxon>Actinomycetota</taxon>
        <taxon>Actinomycetes</taxon>
        <taxon>Frankiales</taxon>
        <taxon>Frankiaceae</taxon>
        <taxon>Pseudofrankia</taxon>
    </lineage>
</organism>
<proteinExistence type="predicted"/>
<protein>
    <submittedName>
        <fullName evidence="5">Regulatory protein GntR HTH</fullName>
    </submittedName>
</protein>
<feature type="domain" description="HTH gntR-type" evidence="4">
    <location>
        <begin position="17"/>
        <end position="87"/>
    </location>
</feature>
<keyword evidence="1" id="KW-0805">Transcription regulation</keyword>
<dbReference type="InterPro" id="IPR000524">
    <property type="entry name" value="Tscrpt_reg_HTH_GntR"/>
</dbReference>
<evidence type="ECO:0000313" key="6">
    <source>
        <dbReference type="Proteomes" id="UP000002484"/>
    </source>
</evidence>
<dbReference type="RefSeq" id="WP_013426160.1">
    <property type="nucleotide sequence ID" value="NC_014666.1"/>
</dbReference>
<dbReference type="EMBL" id="CP002299">
    <property type="protein sequence ID" value="ADP83042.1"/>
    <property type="molecule type" value="Genomic_DNA"/>
</dbReference>
<dbReference type="Pfam" id="PF00392">
    <property type="entry name" value="GntR"/>
    <property type="match status" value="1"/>
</dbReference>
<dbReference type="GO" id="GO:0003677">
    <property type="term" value="F:DNA binding"/>
    <property type="evidence" value="ECO:0007669"/>
    <property type="project" value="UniProtKB-KW"/>
</dbReference>
<keyword evidence="6" id="KW-1185">Reference proteome</keyword>
<dbReference type="PANTHER" id="PTHR43537">
    <property type="entry name" value="TRANSCRIPTIONAL REGULATOR, GNTR FAMILY"/>
    <property type="match status" value="1"/>
</dbReference>
<dbReference type="InterPro" id="IPR011711">
    <property type="entry name" value="GntR_C"/>
</dbReference>
<dbReference type="InterPro" id="IPR036388">
    <property type="entry name" value="WH-like_DNA-bd_sf"/>
</dbReference>
<dbReference type="PRINTS" id="PR00035">
    <property type="entry name" value="HTHGNTR"/>
</dbReference>
<evidence type="ECO:0000256" key="2">
    <source>
        <dbReference type="ARBA" id="ARBA00023125"/>
    </source>
</evidence>
<evidence type="ECO:0000256" key="1">
    <source>
        <dbReference type="ARBA" id="ARBA00023015"/>
    </source>
</evidence>
<dbReference type="HOGENOM" id="CLU_017584_9_0_11"/>
<dbReference type="SMART" id="SM00345">
    <property type="entry name" value="HTH_GNTR"/>
    <property type="match status" value="1"/>
</dbReference>
<dbReference type="SUPFAM" id="SSF46785">
    <property type="entry name" value="Winged helix' DNA-binding domain"/>
    <property type="match status" value="1"/>
</dbReference>
<gene>
    <name evidence="5" type="ordered locus">FraEuI1c_5053</name>
</gene>
<dbReference type="OrthoDB" id="3172099at2"/>
<dbReference type="Gene3D" id="1.10.10.10">
    <property type="entry name" value="Winged helix-like DNA-binding domain superfamily/Winged helix DNA-binding domain"/>
    <property type="match status" value="1"/>
</dbReference>
<dbReference type="Pfam" id="PF07729">
    <property type="entry name" value="FCD"/>
    <property type="match status" value="1"/>
</dbReference>
<dbReference type="GO" id="GO:0003700">
    <property type="term" value="F:DNA-binding transcription factor activity"/>
    <property type="evidence" value="ECO:0007669"/>
    <property type="project" value="InterPro"/>
</dbReference>
<dbReference type="PANTHER" id="PTHR43537:SF24">
    <property type="entry name" value="GLUCONATE OPERON TRANSCRIPTIONAL REPRESSOR"/>
    <property type="match status" value="1"/>
</dbReference>
<dbReference type="AlphaFoldDB" id="E3J4C3"/>
<dbReference type="Gene3D" id="1.20.120.530">
    <property type="entry name" value="GntR ligand-binding domain-like"/>
    <property type="match status" value="1"/>
</dbReference>
<keyword evidence="3" id="KW-0804">Transcription</keyword>
<dbReference type="eggNOG" id="COG2186">
    <property type="taxonomic scope" value="Bacteria"/>
</dbReference>
<reference evidence="5 6" key="1">
    <citation type="submission" date="2010-10" db="EMBL/GenBank/DDBJ databases">
        <title>Complete sequence of Frankia sp. EuI1c.</title>
        <authorList>
            <consortium name="US DOE Joint Genome Institute"/>
            <person name="Lucas S."/>
            <person name="Copeland A."/>
            <person name="Lapidus A."/>
            <person name="Cheng J.-F."/>
            <person name="Bruce D."/>
            <person name="Goodwin L."/>
            <person name="Pitluck S."/>
            <person name="Chertkov O."/>
            <person name="Detter J.C."/>
            <person name="Han C."/>
            <person name="Tapia R."/>
            <person name="Land M."/>
            <person name="Hauser L."/>
            <person name="Jeffries C."/>
            <person name="Kyrpides N."/>
            <person name="Ivanova N."/>
            <person name="Mikhailova N."/>
            <person name="Beauchemin N."/>
            <person name="Sen A."/>
            <person name="Sur S.A."/>
            <person name="Gtari M."/>
            <person name="Wall L."/>
            <person name="Tisa L."/>
            <person name="Woyke T."/>
        </authorList>
    </citation>
    <scope>NUCLEOTIDE SEQUENCE [LARGE SCALE GENOMIC DNA]</scope>
    <source>
        <strain evidence="6">DSM 45817 / CECT 9037 / EuI1c</strain>
    </source>
</reference>
<dbReference type="SUPFAM" id="SSF48008">
    <property type="entry name" value="GntR ligand-binding domain-like"/>
    <property type="match status" value="1"/>
</dbReference>
<dbReference type="KEGG" id="fri:FraEuI1c_5053"/>
<dbReference type="PROSITE" id="PS50949">
    <property type="entry name" value="HTH_GNTR"/>
    <property type="match status" value="1"/>
</dbReference>
<evidence type="ECO:0000256" key="3">
    <source>
        <dbReference type="ARBA" id="ARBA00023163"/>
    </source>
</evidence>
<dbReference type="CDD" id="cd07377">
    <property type="entry name" value="WHTH_GntR"/>
    <property type="match status" value="1"/>
</dbReference>
<dbReference type="SMART" id="SM00895">
    <property type="entry name" value="FCD"/>
    <property type="match status" value="1"/>
</dbReference>